<dbReference type="Gramene" id="OMO69543">
    <property type="protein sequence ID" value="OMO69543"/>
    <property type="gene ID" value="CCACVL1_19436"/>
</dbReference>
<keyword evidence="2" id="KW-1185">Reference proteome</keyword>
<accession>A0A1R3HGW4</accession>
<dbReference type="AlphaFoldDB" id="A0A1R3HGW4"/>
<dbReference type="STRING" id="210143.A0A1R3HGW4"/>
<gene>
    <name evidence="1" type="ORF">CCACVL1_19436</name>
</gene>
<name>A0A1R3HGW4_COCAP</name>
<dbReference type="Proteomes" id="UP000188268">
    <property type="component" value="Unassembled WGS sequence"/>
</dbReference>
<evidence type="ECO:0000313" key="2">
    <source>
        <dbReference type="Proteomes" id="UP000188268"/>
    </source>
</evidence>
<protein>
    <submittedName>
        <fullName evidence="1">Uncharacterized protein</fullName>
    </submittedName>
</protein>
<evidence type="ECO:0000313" key="1">
    <source>
        <dbReference type="EMBL" id="OMO69543.1"/>
    </source>
</evidence>
<dbReference type="EMBL" id="AWWV01011995">
    <property type="protein sequence ID" value="OMO69543.1"/>
    <property type="molecule type" value="Genomic_DNA"/>
</dbReference>
<proteinExistence type="predicted"/>
<dbReference type="OrthoDB" id="1932208at2759"/>
<organism evidence="1 2">
    <name type="scientific">Corchorus capsularis</name>
    <name type="common">Jute</name>
    <dbReference type="NCBI Taxonomy" id="210143"/>
    <lineage>
        <taxon>Eukaryota</taxon>
        <taxon>Viridiplantae</taxon>
        <taxon>Streptophyta</taxon>
        <taxon>Embryophyta</taxon>
        <taxon>Tracheophyta</taxon>
        <taxon>Spermatophyta</taxon>
        <taxon>Magnoliopsida</taxon>
        <taxon>eudicotyledons</taxon>
        <taxon>Gunneridae</taxon>
        <taxon>Pentapetalae</taxon>
        <taxon>rosids</taxon>
        <taxon>malvids</taxon>
        <taxon>Malvales</taxon>
        <taxon>Malvaceae</taxon>
        <taxon>Grewioideae</taxon>
        <taxon>Apeibeae</taxon>
        <taxon>Corchorus</taxon>
    </lineage>
</organism>
<comment type="caution">
    <text evidence="1">The sequence shown here is derived from an EMBL/GenBank/DDBJ whole genome shotgun (WGS) entry which is preliminary data.</text>
</comment>
<reference evidence="1 2" key="1">
    <citation type="submission" date="2013-09" db="EMBL/GenBank/DDBJ databases">
        <title>Corchorus capsularis genome sequencing.</title>
        <authorList>
            <person name="Alam M."/>
            <person name="Haque M.S."/>
            <person name="Islam M.S."/>
            <person name="Emdad E.M."/>
            <person name="Islam M.M."/>
            <person name="Ahmed B."/>
            <person name="Halim A."/>
            <person name="Hossen Q.M.M."/>
            <person name="Hossain M.Z."/>
            <person name="Ahmed R."/>
            <person name="Khan M.M."/>
            <person name="Islam R."/>
            <person name="Rashid M.M."/>
            <person name="Khan S.A."/>
            <person name="Rahman M.S."/>
            <person name="Alam M."/>
        </authorList>
    </citation>
    <scope>NUCLEOTIDE SEQUENCE [LARGE SCALE GENOMIC DNA]</scope>
    <source>
        <strain evidence="2">cv. CVL-1</strain>
        <tissue evidence="1">Whole seedling</tissue>
    </source>
</reference>
<sequence>MAGLSGMADGDNKSFLVCRKKMATSPEMPCRFCPPPRKQILEIMVNMKFD</sequence>